<dbReference type="Proteomes" id="UP000095564">
    <property type="component" value="Unassembled WGS sequence"/>
</dbReference>
<sequence length="67" mass="7644">MLKKFSTIIIKFISKSLLKLGFLCLAKILFIILLPLFIASMINKRLLPVCVLIALLFAFLSFLLLFL</sequence>
<dbReference type="EMBL" id="CZAU01000012">
    <property type="protein sequence ID" value="CUP47659.1"/>
    <property type="molecule type" value="Genomic_DNA"/>
</dbReference>
<accession>A0A174NNY7</accession>
<gene>
    <name evidence="2" type="ORF">ERS852520_01438</name>
</gene>
<keyword evidence="1" id="KW-1133">Transmembrane helix</keyword>
<keyword evidence="1" id="KW-0472">Membrane</keyword>
<evidence type="ECO:0000256" key="1">
    <source>
        <dbReference type="SAM" id="Phobius"/>
    </source>
</evidence>
<protein>
    <submittedName>
        <fullName evidence="2">Uncharacterized protein</fullName>
    </submittedName>
</protein>
<evidence type="ECO:0000313" key="3">
    <source>
        <dbReference type="Proteomes" id="UP000095564"/>
    </source>
</evidence>
<reference evidence="2 3" key="1">
    <citation type="submission" date="2015-09" db="EMBL/GenBank/DDBJ databases">
        <authorList>
            <consortium name="Pathogen Informatics"/>
        </authorList>
    </citation>
    <scope>NUCLEOTIDE SEQUENCE [LARGE SCALE GENOMIC DNA]</scope>
    <source>
        <strain evidence="2 3">2789STDY5834908</strain>
    </source>
</reference>
<evidence type="ECO:0000313" key="2">
    <source>
        <dbReference type="EMBL" id="CUP47659.1"/>
    </source>
</evidence>
<dbReference type="AlphaFoldDB" id="A0A174NNY7"/>
<organism evidence="2 3">
    <name type="scientific">Anaerostipes hadrus</name>
    <dbReference type="NCBI Taxonomy" id="649756"/>
    <lineage>
        <taxon>Bacteria</taxon>
        <taxon>Bacillati</taxon>
        <taxon>Bacillota</taxon>
        <taxon>Clostridia</taxon>
        <taxon>Lachnospirales</taxon>
        <taxon>Lachnospiraceae</taxon>
        <taxon>Anaerostipes</taxon>
    </lineage>
</organism>
<feature type="transmembrane region" description="Helical" evidence="1">
    <location>
        <begin position="20"/>
        <end position="40"/>
    </location>
</feature>
<keyword evidence="1" id="KW-0812">Transmembrane</keyword>
<feature type="transmembrane region" description="Helical" evidence="1">
    <location>
        <begin position="46"/>
        <end position="66"/>
    </location>
</feature>
<name>A0A174NNY7_ANAHA</name>
<proteinExistence type="predicted"/>